<dbReference type="InterPro" id="IPR036426">
    <property type="entry name" value="Bulb-type_lectin_dom_sf"/>
</dbReference>
<accession>A0ABD0U2Z0</accession>
<dbReference type="Proteomes" id="UP001552299">
    <property type="component" value="Unassembled WGS sequence"/>
</dbReference>
<gene>
    <name evidence="1" type="ORF">M5K25_024762</name>
</gene>
<reference evidence="1 2" key="1">
    <citation type="journal article" date="2024" name="Plant Biotechnol. J.">
        <title>Dendrobium thyrsiflorum genome and its molecular insights into genes involved in important horticultural traits.</title>
        <authorList>
            <person name="Chen B."/>
            <person name="Wang J.Y."/>
            <person name="Zheng P.J."/>
            <person name="Li K.L."/>
            <person name="Liang Y.M."/>
            <person name="Chen X.F."/>
            <person name="Zhang C."/>
            <person name="Zhao X."/>
            <person name="He X."/>
            <person name="Zhang G.Q."/>
            <person name="Liu Z.J."/>
            <person name="Xu Q."/>
        </authorList>
    </citation>
    <scope>NUCLEOTIDE SEQUENCE [LARGE SCALE GENOMIC DNA]</scope>
    <source>
        <strain evidence="1">GZMU011</strain>
    </source>
</reference>
<protein>
    <submittedName>
        <fullName evidence="1">Uncharacterized protein</fullName>
    </submittedName>
</protein>
<dbReference type="EMBL" id="JANQDX010000018">
    <property type="protein sequence ID" value="KAL0906282.1"/>
    <property type="molecule type" value="Genomic_DNA"/>
</dbReference>
<sequence length="117" mass="13432">MKNLQNSPSVYDLLFSGEVLYNDGKLTDNFIMTKECEFVLQKGNEAESQGGLDIIDDDYRTVWRNLETKRAKVGEYVLVMQKNGNAVIYGPEFGLLRVGWTTLLKCPLLRNRAMMYK</sequence>
<proteinExistence type="predicted"/>
<comment type="caution">
    <text evidence="1">The sequence shown here is derived from an EMBL/GenBank/DDBJ whole genome shotgun (WGS) entry which is preliminary data.</text>
</comment>
<organism evidence="1 2">
    <name type="scientific">Dendrobium thyrsiflorum</name>
    <name type="common">Pinecone-like raceme dendrobium</name>
    <name type="synonym">Orchid</name>
    <dbReference type="NCBI Taxonomy" id="117978"/>
    <lineage>
        <taxon>Eukaryota</taxon>
        <taxon>Viridiplantae</taxon>
        <taxon>Streptophyta</taxon>
        <taxon>Embryophyta</taxon>
        <taxon>Tracheophyta</taxon>
        <taxon>Spermatophyta</taxon>
        <taxon>Magnoliopsida</taxon>
        <taxon>Liliopsida</taxon>
        <taxon>Asparagales</taxon>
        <taxon>Orchidaceae</taxon>
        <taxon>Epidendroideae</taxon>
        <taxon>Malaxideae</taxon>
        <taxon>Dendrobiinae</taxon>
        <taxon>Dendrobium</taxon>
    </lineage>
</organism>
<dbReference type="Gene3D" id="2.90.10.10">
    <property type="entry name" value="Bulb-type lectin domain"/>
    <property type="match status" value="1"/>
</dbReference>
<dbReference type="AlphaFoldDB" id="A0ABD0U2Z0"/>
<name>A0ABD0U2Z0_DENTH</name>
<evidence type="ECO:0000313" key="1">
    <source>
        <dbReference type="EMBL" id="KAL0906282.1"/>
    </source>
</evidence>
<keyword evidence="2" id="KW-1185">Reference proteome</keyword>
<dbReference type="SUPFAM" id="SSF51110">
    <property type="entry name" value="alpha-D-mannose-specific plant lectins"/>
    <property type="match status" value="1"/>
</dbReference>
<evidence type="ECO:0000313" key="2">
    <source>
        <dbReference type="Proteomes" id="UP001552299"/>
    </source>
</evidence>